<evidence type="ECO:0000313" key="3">
    <source>
        <dbReference type="Proteomes" id="UP000019478"/>
    </source>
</evidence>
<protein>
    <submittedName>
        <fullName evidence="2">Uncharacterized protein</fullName>
    </submittedName>
</protein>
<dbReference type="AlphaFoldDB" id="W9Y2X6"/>
<sequence length="254" mass="28925">MVSTAVYNTASGSDSDTLMCQGSDSGSVSEEPGVFLGAEAGTAAFPSPRTSSTTHRSGQMYRRQESSPTSCAKFLPQGVIEARSRQRLQRDEESWRNWHDEKLPHIFSQLMPYRQVTSTEMETTRSSSEWEPLNSTFVDEYAHVIINDTERSEYVLFVHDFGLNSEESEGGRRYVLVTKYSLLFRTYPFEGLKGSEKELVLHFRSFENMAKRQDAEWLPLDVILAASWLEVDHVVEVPEGERMPLRNAIPPPRY</sequence>
<proteinExistence type="predicted"/>
<comment type="caution">
    <text evidence="2">The sequence shown here is derived from an EMBL/GenBank/DDBJ whole genome shotgun (WGS) entry which is preliminary data.</text>
</comment>
<organism evidence="2 3">
    <name type="scientific">Capronia epimyces CBS 606.96</name>
    <dbReference type="NCBI Taxonomy" id="1182542"/>
    <lineage>
        <taxon>Eukaryota</taxon>
        <taxon>Fungi</taxon>
        <taxon>Dikarya</taxon>
        <taxon>Ascomycota</taxon>
        <taxon>Pezizomycotina</taxon>
        <taxon>Eurotiomycetes</taxon>
        <taxon>Chaetothyriomycetidae</taxon>
        <taxon>Chaetothyriales</taxon>
        <taxon>Herpotrichiellaceae</taxon>
        <taxon>Capronia</taxon>
    </lineage>
</organism>
<dbReference type="HOGENOM" id="CLU_1094148_0_0_1"/>
<keyword evidence="3" id="KW-1185">Reference proteome</keyword>
<name>W9Y2X6_9EURO</name>
<dbReference type="RefSeq" id="XP_007732446.1">
    <property type="nucleotide sequence ID" value="XM_007734256.1"/>
</dbReference>
<gene>
    <name evidence="2" type="ORF">A1O3_04126</name>
</gene>
<evidence type="ECO:0000256" key="1">
    <source>
        <dbReference type="SAM" id="MobiDB-lite"/>
    </source>
</evidence>
<feature type="region of interest" description="Disordered" evidence="1">
    <location>
        <begin position="1"/>
        <end position="28"/>
    </location>
</feature>
<evidence type="ECO:0000313" key="2">
    <source>
        <dbReference type="EMBL" id="EXJ87167.1"/>
    </source>
</evidence>
<accession>W9Y2X6</accession>
<feature type="compositionally biased region" description="Low complexity" evidence="1">
    <location>
        <begin position="46"/>
        <end position="57"/>
    </location>
</feature>
<feature type="region of interest" description="Disordered" evidence="1">
    <location>
        <begin position="43"/>
        <end position="68"/>
    </location>
</feature>
<dbReference type="EMBL" id="AMGY01000003">
    <property type="protein sequence ID" value="EXJ87167.1"/>
    <property type="molecule type" value="Genomic_DNA"/>
</dbReference>
<dbReference type="Proteomes" id="UP000019478">
    <property type="component" value="Unassembled WGS sequence"/>
</dbReference>
<dbReference type="GeneID" id="19168246"/>
<reference evidence="2 3" key="1">
    <citation type="submission" date="2013-03" db="EMBL/GenBank/DDBJ databases">
        <title>The Genome Sequence of Capronia epimyces CBS 606.96.</title>
        <authorList>
            <consortium name="The Broad Institute Genomics Platform"/>
            <person name="Cuomo C."/>
            <person name="de Hoog S."/>
            <person name="Gorbushina A."/>
            <person name="Walker B."/>
            <person name="Young S.K."/>
            <person name="Zeng Q."/>
            <person name="Gargeya S."/>
            <person name="Fitzgerald M."/>
            <person name="Haas B."/>
            <person name="Abouelleil A."/>
            <person name="Allen A.W."/>
            <person name="Alvarado L."/>
            <person name="Arachchi H.M."/>
            <person name="Berlin A.M."/>
            <person name="Chapman S.B."/>
            <person name="Gainer-Dewar J."/>
            <person name="Goldberg J."/>
            <person name="Griggs A."/>
            <person name="Gujja S."/>
            <person name="Hansen M."/>
            <person name="Howarth C."/>
            <person name="Imamovic A."/>
            <person name="Ireland A."/>
            <person name="Larimer J."/>
            <person name="McCowan C."/>
            <person name="Murphy C."/>
            <person name="Pearson M."/>
            <person name="Poon T.W."/>
            <person name="Priest M."/>
            <person name="Roberts A."/>
            <person name="Saif S."/>
            <person name="Shea T."/>
            <person name="Sisk P."/>
            <person name="Sykes S."/>
            <person name="Wortman J."/>
            <person name="Nusbaum C."/>
            <person name="Birren B."/>
        </authorList>
    </citation>
    <scope>NUCLEOTIDE SEQUENCE [LARGE SCALE GENOMIC DNA]</scope>
    <source>
        <strain evidence="2 3">CBS 606.96</strain>
    </source>
</reference>